<reference evidence="1" key="1">
    <citation type="journal article" date="2012" name="Science">
        <title>Fermentation, hydrogen, and sulfur metabolism in multiple uncultivated bacterial phyla.</title>
        <authorList>
            <person name="Wrighton K.C."/>
            <person name="Thomas B.C."/>
            <person name="Sharon I."/>
            <person name="Miller C.S."/>
            <person name="Castelle C.J."/>
            <person name="VerBerkmoes N.C."/>
            <person name="Wilkins M.J."/>
            <person name="Hettich R.L."/>
            <person name="Lipton M.S."/>
            <person name="Williams K.H."/>
            <person name="Long P.E."/>
            <person name="Banfield J.F."/>
        </authorList>
    </citation>
    <scope>NUCLEOTIDE SEQUENCE [LARGE SCALE GENOMIC DNA]</scope>
</reference>
<gene>
    <name evidence="1" type="ORF">ACD_2C00010G0003</name>
</gene>
<proteinExistence type="predicted"/>
<dbReference type="PANTHER" id="PTHR30348:SF4">
    <property type="entry name" value="DUF72 DOMAIN-CONTAINING PROTEIN"/>
    <property type="match status" value="1"/>
</dbReference>
<dbReference type="SUPFAM" id="SSF117396">
    <property type="entry name" value="TM1631-like"/>
    <property type="match status" value="1"/>
</dbReference>
<organism evidence="1">
    <name type="scientific">uncultured bacterium</name>
    <name type="common">gcode 4</name>
    <dbReference type="NCBI Taxonomy" id="1234023"/>
    <lineage>
        <taxon>Bacteria</taxon>
        <taxon>environmental samples</taxon>
    </lineage>
</organism>
<protein>
    <recommendedName>
        <fullName evidence="2">DUF72 domain-containing protein</fullName>
    </recommendedName>
</protein>
<dbReference type="InterPro" id="IPR002763">
    <property type="entry name" value="DUF72"/>
</dbReference>
<dbReference type="PANTHER" id="PTHR30348">
    <property type="entry name" value="UNCHARACTERIZED PROTEIN YECE"/>
    <property type="match status" value="1"/>
</dbReference>
<accession>K2H364</accession>
<sequence>MSKILIGTSGWMYKHWDKKFYPPELKNGQKLNYISNHYITLEVNTSFYHFVKASTFKKWYDESAPWFTFSVKASRLYTHIKRLKIDDELINSMNLFFSTLKSLEDKLWAVLFQFPETFHKKDDRLWIFLDNLGEILKNQWILPDIAFEFRHESWFNDETYETLKSHNVALVIANSSRYPFSIRSTADFSYMRFHWPENMFLWKYEESDLRYWKNEIDRLSGDLKKIYIYFNNDLDANAVENADYLVSLFEKDN</sequence>
<dbReference type="Pfam" id="PF01904">
    <property type="entry name" value="DUF72"/>
    <property type="match status" value="1"/>
</dbReference>
<evidence type="ECO:0008006" key="2">
    <source>
        <dbReference type="Google" id="ProtNLM"/>
    </source>
</evidence>
<name>K2H364_9BACT</name>
<dbReference type="InterPro" id="IPR036520">
    <property type="entry name" value="UPF0759_sf"/>
</dbReference>
<evidence type="ECO:0000313" key="1">
    <source>
        <dbReference type="EMBL" id="EKE30310.1"/>
    </source>
</evidence>
<dbReference type="EMBL" id="AMFJ01000010">
    <property type="protein sequence ID" value="EKE30310.1"/>
    <property type="molecule type" value="Genomic_DNA"/>
</dbReference>
<dbReference type="Gene3D" id="3.20.20.410">
    <property type="entry name" value="Protein of unknown function UPF0759"/>
    <property type="match status" value="1"/>
</dbReference>
<comment type="caution">
    <text evidence="1">The sequence shown here is derived from an EMBL/GenBank/DDBJ whole genome shotgun (WGS) entry which is preliminary data.</text>
</comment>
<dbReference type="AlphaFoldDB" id="K2H364"/>